<feature type="active site" evidence="15">
    <location>
        <position position="463"/>
    </location>
</feature>
<sequence>MSKRNYVGALDIGTTTVRFHIIDRQGTTIASTAEKLQLLYPQPGHVEIDPDELWQLVVRVMRNTFMESGFCPEFIAGLGISTQRCSFTTWNALTGHHFHNFITWKDLRANKLVKEWNSSYQTRGLRIGSRLIYTFLREHRYLLMSGFKFMNSQITLRLLWALQNVQELQDEAKKGNALFGCIDSWLLYKFTVGFSEIIYSLPTGKHVTDVSSAAATGIFDPFAMNWSTLMMSMADQSASMFGSGCLNTGDLKITLGTGTFVNVNTGSKVHTSTSGMYPVIGWRIRGEVVYMLEGAWNDTGSIVEWAKRIGLINQLAETVDIANSVKDSEGVFFVPGFSGLHGPINDYTAAAGFIGIDLTTRKAHIVRAMLESIVYGIVLIFEILTRETNHSYNKIRVDGGVSANDFVLQLIADLTGIMVERATSTEMSILGAAFAAGIQCGSTTVGKIINNAANKFLTPVTLELGGKSPVYIDNTADLEISVKRILWGKCVNGGQTCIAPDYVLCTEEVQNKFIEKAKQILKEWYTDK</sequence>
<evidence type="ECO:0000256" key="8">
    <source>
        <dbReference type="ARBA" id="ARBA00022777"/>
    </source>
</evidence>
<dbReference type="InterPro" id="IPR000577">
    <property type="entry name" value="Carb_kinase_FGGY"/>
</dbReference>
<evidence type="ECO:0000256" key="6">
    <source>
        <dbReference type="ARBA" id="ARBA00022679"/>
    </source>
</evidence>
<dbReference type="InterPro" id="IPR018485">
    <property type="entry name" value="FGGY_C"/>
</dbReference>
<keyword evidence="6 17" id="KW-0808">Transferase</keyword>
<dbReference type="SUPFAM" id="SSF53067">
    <property type="entry name" value="Actin-like ATPase domain"/>
    <property type="match status" value="2"/>
</dbReference>
<dbReference type="FunFam" id="3.30.420.40:FF:000102">
    <property type="entry name" value="Putative glycerol kinase 5"/>
    <property type="match status" value="1"/>
</dbReference>
<evidence type="ECO:0000256" key="10">
    <source>
        <dbReference type="ARBA" id="ARBA00022840"/>
    </source>
</evidence>
<organism evidence="21 22">
    <name type="scientific">Melipona quadrifasciata</name>
    <dbReference type="NCBI Taxonomy" id="166423"/>
    <lineage>
        <taxon>Eukaryota</taxon>
        <taxon>Metazoa</taxon>
        <taxon>Ecdysozoa</taxon>
        <taxon>Arthropoda</taxon>
        <taxon>Hexapoda</taxon>
        <taxon>Insecta</taxon>
        <taxon>Pterygota</taxon>
        <taxon>Neoptera</taxon>
        <taxon>Endopterygota</taxon>
        <taxon>Hymenoptera</taxon>
        <taxon>Apocrita</taxon>
        <taxon>Aculeata</taxon>
        <taxon>Apoidea</taxon>
        <taxon>Anthophila</taxon>
        <taxon>Apidae</taxon>
        <taxon>Melipona</taxon>
    </lineage>
</organism>
<comment type="subcellular location">
    <subcellularLocation>
        <location evidence="1">Cytoplasm</location>
    </subcellularLocation>
</comment>
<evidence type="ECO:0000256" key="1">
    <source>
        <dbReference type="ARBA" id="ARBA00004496"/>
    </source>
</evidence>
<keyword evidence="7" id="KW-0547">Nucleotide-binding</keyword>
<dbReference type="Pfam" id="PF00370">
    <property type="entry name" value="FGGY_N"/>
    <property type="match status" value="1"/>
</dbReference>
<keyword evidence="22" id="KW-1185">Reference proteome</keyword>
<evidence type="ECO:0000256" key="13">
    <source>
        <dbReference type="ARBA" id="ARBA00045165"/>
    </source>
</evidence>
<dbReference type="CDD" id="cd07793">
    <property type="entry name" value="ASKHA_NBD_FGGY_GK5-like"/>
    <property type="match status" value="1"/>
</dbReference>
<dbReference type="GO" id="GO:0005739">
    <property type="term" value="C:mitochondrion"/>
    <property type="evidence" value="ECO:0007669"/>
    <property type="project" value="TreeGrafter"/>
</dbReference>
<dbReference type="Gene3D" id="3.30.420.40">
    <property type="match status" value="2"/>
</dbReference>
<dbReference type="EMBL" id="KQ435701">
    <property type="protein sequence ID" value="KOX80353.1"/>
    <property type="molecule type" value="Genomic_DNA"/>
</dbReference>
<comment type="pathway">
    <text evidence="2">Polyol metabolism; glycerol degradation via glycerol kinase pathway; sn-glycerol 3-phosphate from glycerol: step 1/1.</text>
</comment>
<dbReference type="GO" id="GO:0004370">
    <property type="term" value="F:glycerol kinase activity"/>
    <property type="evidence" value="ECO:0007669"/>
    <property type="project" value="UniProtKB-EC"/>
</dbReference>
<dbReference type="Pfam" id="PF00171">
    <property type="entry name" value="Aldedh"/>
    <property type="match status" value="1"/>
</dbReference>
<evidence type="ECO:0000256" key="3">
    <source>
        <dbReference type="ARBA" id="ARBA00009156"/>
    </source>
</evidence>
<evidence type="ECO:0000256" key="16">
    <source>
        <dbReference type="RuleBase" id="RU003345"/>
    </source>
</evidence>
<keyword evidence="8 17" id="KW-0418">Kinase</keyword>
<protein>
    <recommendedName>
        <fullName evidence="14">Glycerol kinase 5</fullName>
        <ecNumber evidence="4">2.7.1.30</ecNumber>
    </recommendedName>
    <alternativeName>
        <fullName evidence="12">ATP:glycerol 3-phosphotransferase 5</fullName>
    </alternativeName>
</protein>
<evidence type="ECO:0000256" key="4">
    <source>
        <dbReference type="ARBA" id="ARBA00012099"/>
    </source>
</evidence>
<keyword evidence="5" id="KW-0963">Cytoplasm</keyword>
<dbReference type="AlphaFoldDB" id="A0A0M9ACB0"/>
<dbReference type="InterPro" id="IPR016161">
    <property type="entry name" value="Ald_DH/histidinol_DH"/>
</dbReference>
<gene>
    <name evidence="21" type="ORF">WN51_06642</name>
</gene>
<dbReference type="FunFam" id="3.30.420.40:FF:000104">
    <property type="entry name" value="putative glycerol kinase 5"/>
    <property type="match status" value="1"/>
</dbReference>
<dbReference type="GO" id="GO:0005524">
    <property type="term" value="F:ATP binding"/>
    <property type="evidence" value="ECO:0007669"/>
    <property type="project" value="UniProtKB-KW"/>
</dbReference>
<evidence type="ECO:0000313" key="21">
    <source>
        <dbReference type="EMBL" id="KOX80353.1"/>
    </source>
</evidence>
<evidence type="ECO:0000259" key="20">
    <source>
        <dbReference type="Pfam" id="PF02782"/>
    </source>
</evidence>
<dbReference type="Gene3D" id="3.40.309.10">
    <property type="entry name" value="Aldehyde Dehydrogenase, Chain A, domain 2"/>
    <property type="match status" value="1"/>
</dbReference>
<keyword evidence="11 16" id="KW-0560">Oxidoreductase</keyword>
<keyword evidence="10" id="KW-0067">ATP-binding</keyword>
<evidence type="ECO:0000259" key="18">
    <source>
        <dbReference type="Pfam" id="PF00171"/>
    </source>
</evidence>
<comment type="similarity">
    <text evidence="3 17">Belongs to the FGGY kinase family.</text>
</comment>
<dbReference type="PANTHER" id="PTHR10196:SF68">
    <property type="entry name" value="GLYCEROL KINASE 5-RELATED"/>
    <property type="match status" value="1"/>
</dbReference>
<evidence type="ECO:0000256" key="17">
    <source>
        <dbReference type="RuleBase" id="RU003733"/>
    </source>
</evidence>
<dbReference type="InterPro" id="IPR016163">
    <property type="entry name" value="Ald_DH_C"/>
</dbReference>
<comment type="similarity">
    <text evidence="16">Belongs to the aldehyde dehydrogenase family.</text>
</comment>
<evidence type="ECO:0000256" key="7">
    <source>
        <dbReference type="ARBA" id="ARBA00022741"/>
    </source>
</evidence>
<dbReference type="GO" id="GO:0006641">
    <property type="term" value="P:triglyceride metabolic process"/>
    <property type="evidence" value="ECO:0007669"/>
    <property type="project" value="TreeGrafter"/>
</dbReference>
<evidence type="ECO:0000256" key="2">
    <source>
        <dbReference type="ARBA" id="ARBA00005190"/>
    </source>
</evidence>
<evidence type="ECO:0000259" key="19">
    <source>
        <dbReference type="Pfam" id="PF00370"/>
    </source>
</evidence>
<evidence type="ECO:0000256" key="11">
    <source>
        <dbReference type="ARBA" id="ARBA00023002"/>
    </source>
</evidence>
<dbReference type="PANTHER" id="PTHR10196">
    <property type="entry name" value="SUGAR KINASE"/>
    <property type="match status" value="1"/>
</dbReference>
<dbReference type="Pfam" id="PF02782">
    <property type="entry name" value="FGGY_C"/>
    <property type="match status" value="1"/>
</dbReference>
<name>A0A0M9ACB0_9HYME</name>
<evidence type="ECO:0000256" key="14">
    <source>
        <dbReference type="ARBA" id="ARBA00047192"/>
    </source>
</evidence>
<feature type="domain" description="Aldehyde dehydrogenase" evidence="18">
    <location>
        <begin position="440"/>
        <end position="524"/>
    </location>
</feature>
<dbReference type="STRING" id="166423.A0A0M9ACB0"/>
<dbReference type="OrthoDB" id="6278781at2759"/>
<dbReference type="InterPro" id="IPR015590">
    <property type="entry name" value="Aldehyde_DH_dom"/>
</dbReference>
<feature type="domain" description="Carbohydrate kinase FGGY N-terminal" evidence="19">
    <location>
        <begin position="6"/>
        <end position="241"/>
    </location>
</feature>
<proteinExistence type="inferred from homology"/>
<dbReference type="Proteomes" id="UP000053105">
    <property type="component" value="Unassembled WGS sequence"/>
</dbReference>
<evidence type="ECO:0000256" key="12">
    <source>
        <dbReference type="ARBA" id="ARBA00033026"/>
    </source>
</evidence>
<dbReference type="InterPro" id="IPR043129">
    <property type="entry name" value="ATPase_NBD"/>
</dbReference>
<dbReference type="PROSITE" id="PS00445">
    <property type="entry name" value="FGGY_KINASES_2"/>
    <property type="match status" value="1"/>
</dbReference>
<dbReference type="InterPro" id="IPR018484">
    <property type="entry name" value="FGGY_N"/>
</dbReference>
<dbReference type="PROSITE" id="PS00687">
    <property type="entry name" value="ALDEHYDE_DEHYDR_GLU"/>
    <property type="match status" value="1"/>
</dbReference>
<evidence type="ECO:0000256" key="15">
    <source>
        <dbReference type="PROSITE-ProRule" id="PRU10007"/>
    </source>
</evidence>
<dbReference type="GO" id="GO:0046167">
    <property type="term" value="P:glycerol-3-phosphate biosynthetic process"/>
    <property type="evidence" value="ECO:0007669"/>
    <property type="project" value="TreeGrafter"/>
</dbReference>
<dbReference type="SUPFAM" id="SSF53720">
    <property type="entry name" value="ALDH-like"/>
    <property type="match status" value="1"/>
</dbReference>
<evidence type="ECO:0000256" key="5">
    <source>
        <dbReference type="ARBA" id="ARBA00022490"/>
    </source>
</evidence>
<dbReference type="GO" id="GO:0019563">
    <property type="term" value="P:glycerol catabolic process"/>
    <property type="evidence" value="ECO:0007669"/>
    <property type="project" value="UniProtKB-UniPathway"/>
</dbReference>
<feature type="domain" description="Carbohydrate kinase FGGY C-terminal" evidence="20">
    <location>
        <begin position="251"/>
        <end position="439"/>
    </location>
</feature>
<keyword evidence="9" id="KW-0319">Glycerol metabolism</keyword>
<dbReference type="InterPro" id="IPR018483">
    <property type="entry name" value="Carb_kinase_FGGY_CS"/>
</dbReference>
<dbReference type="GO" id="GO:0016620">
    <property type="term" value="F:oxidoreductase activity, acting on the aldehyde or oxo group of donors, NAD or NADP as acceptor"/>
    <property type="evidence" value="ECO:0007669"/>
    <property type="project" value="InterPro"/>
</dbReference>
<dbReference type="InterPro" id="IPR029510">
    <property type="entry name" value="Ald_DH_CS_GLU"/>
</dbReference>
<dbReference type="PIRSF" id="PIRSF000538">
    <property type="entry name" value="GlpK"/>
    <property type="match status" value="1"/>
</dbReference>
<reference evidence="21 22" key="1">
    <citation type="submission" date="2015-07" db="EMBL/GenBank/DDBJ databases">
        <title>The genome of Melipona quadrifasciata.</title>
        <authorList>
            <person name="Pan H."/>
            <person name="Kapheim K."/>
        </authorList>
    </citation>
    <scope>NUCLEOTIDE SEQUENCE [LARGE SCALE GENOMIC DNA]</scope>
    <source>
        <strain evidence="21">0111107301</strain>
        <tissue evidence="21">Whole body</tissue>
    </source>
</reference>
<dbReference type="InterPro" id="IPR037444">
    <property type="entry name" value="GK5"/>
</dbReference>
<dbReference type="UniPathway" id="UPA00618">
    <property type="reaction ID" value="UER00672"/>
</dbReference>
<evidence type="ECO:0000256" key="9">
    <source>
        <dbReference type="ARBA" id="ARBA00022798"/>
    </source>
</evidence>
<accession>A0A0M9ACB0</accession>
<evidence type="ECO:0000313" key="22">
    <source>
        <dbReference type="Proteomes" id="UP000053105"/>
    </source>
</evidence>
<dbReference type="EC" id="2.7.1.30" evidence="4"/>
<comment type="function">
    <text evidence="13">Skin-specific kinase that plays a key role in glycerol metabolism, catalyzing its phosphorylation to produce sn-glycerol 3-phosphate. Involved in skin-specific regulation of sterol regulatory element-binding protein (SREBP) processing and lipid biosynthesis.</text>
</comment>